<evidence type="ECO:0000313" key="10">
    <source>
        <dbReference type="EMBL" id="MFC4627971.1"/>
    </source>
</evidence>
<dbReference type="PANTHER" id="PTHR30572">
    <property type="entry name" value="MEMBRANE COMPONENT OF TRANSPORTER-RELATED"/>
    <property type="match status" value="1"/>
</dbReference>
<evidence type="ECO:0000256" key="4">
    <source>
        <dbReference type="ARBA" id="ARBA00022989"/>
    </source>
</evidence>
<reference evidence="11" key="1">
    <citation type="journal article" date="2019" name="Int. J. Syst. Evol. Microbiol.">
        <title>The Global Catalogue of Microorganisms (GCM) 10K type strain sequencing project: providing services to taxonomists for standard genome sequencing and annotation.</title>
        <authorList>
            <consortium name="The Broad Institute Genomics Platform"/>
            <consortium name="The Broad Institute Genome Sequencing Center for Infectious Disease"/>
            <person name="Wu L."/>
            <person name="Ma J."/>
        </authorList>
    </citation>
    <scope>NUCLEOTIDE SEQUENCE [LARGE SCALE GENOMIC DNA]</scope>
    <source>
        <strain evidence="11">CCUG 42722</strain>
    </source>
</reference>
<evidence type="ECO:0000256" key="7">
    <source>
        <dbReference type="SAM" id="Phobius"/>
    </source>
</evidence>
<feature type="transmembrane region" description="Helical" evidence="7">
    <location>
        <begin position="339"/>
        <end position="372"/>
    </location>
</feature>
<evidence type="ECO:0000256" key="2">
    <source>
        <dbReference type="ARBA" id="ARBA00022475"/>
    </source>
</evidence>
<keyword evidence="5 7" id="KW-0472">Membrane</keyword>
<keyword evidence="4 7" id="KW-1133">Transmembrane helix</keyword>
<evidence type="ECO:0000259" key="8">
    <source>
        <dbReference type="Pfam" id="PF02687"/>
    </source>
</evidence>
<dbReference type="EMBL" id="JBHSFI010000003">
    <property type="protein sequence ID" value="MFC4627971.1"/>
    <property type="molecule type" value="Genomic_DNA"/>
</dbReference>
<feature type="domain" description="ABC3 transporter permease C-terminal" evidence="8">
    <location>
        <begin position="296"/>
        <end position="408"/>
    </location>
</feature>
<keyword evidence="11" id="KW-1185">Reference proteome</keyword>
<evidence type="ECO:0000256" key="6">
    <source>
        <dbReference type="ARBA" id="ARBA00038076"/>
    </source>
</evidence>
<keyword evidence="3 7" id="KW-0812">Transmembrane</keyword>
<keyword evidence="2" id="KW-1003">Cell membrane</keyword>
<evidence type="ECO:0000259" key="9">
    <source>
        <dbReference type="Pfam" id="PF12704"/>
    </source>
</evidence>
<evidence type="ECO:0000256" key="3">
    <source>
        <dbReference type="ARBA" id="ARBA00022692"/>
    </source>
</evidence>
<dbReference type="InterPro" id="IPR050250">
    <property type="entry name" value="Macrolide_Exporter_MacB"/>
</dbReference>
<comment type="similarity">
    <text evidence="6">Belongs to the ABC-4 integral membrane protein family.</text>
</comment>
<comment type="caution">
    <text evidence="10">The sequence shown here is derived from an EMBL/GenBank/DDBJ whole genome shotgun (WGS) entry which is preliminary data.</text>
</comment>
<gene>
    <name evidence="10" type="ORF">ACFO6V_06995</name>
</gene>
<evidence type="ECO:0000313" key="11">
    <source>
        <dbReference type="Proteomes" id="UP001596011"/>
    </source>
</evidence>
<organism evidence="10 11">
    <name type="scientific">Promicromonospora alba</name>
    <dbReference type="NCBI Taxonomy" id="1616110"/>
    <lineage>
        <taxon>Bacteria</taxon>
        <taxon>Bacillati</taxon>
        <taxon>Actinomycetota</taxon>
        <taxon>Actinomycetes</taxon>
        <taxon>Micrococcales</taxon>
        <taxon>Promicromonosporaceae</taxon>
        <taxon>Promicromonospora</taxon>
    </lineage>
</organism>
<protein>
    <submittedName>
        <fullName evidence="10">ABC transporter permease</fullName>
    </submittedName>
</protein>
<dbReference type="InterPro" id="IPR025857">
    <property type="entry name" value="MacB_PCD"/>
</dbReference>
<dbReference type="InterPro" id="IPR003838">
    <property type="entry name" value="ABC3_permease_C"/>
</dbReference>
<feature type="transmembrane region" description="Helical" evidence="7">
    <location>
        <begin position="292"/>
        <end position="318"/>
    </location>
</feature>
<comment type="subcellular location">
    <subcellularLocation>
        <location evidence="1">Cell membrane</location>
        <topology evidence="1">Multi-pass membrane protein</topology>
    </subcellularLocation>
</comment>
<dbReference type="Pfam" id="PF12704">
    <property type="entry name" value="MacB_PCD"/>
    <property type="match status" value="1"/>
</dbReference>
<dbReference type="Proteomes" id="UP001596011">
    <property type="component" value="Unassembled WGS sequence"/>
</dbReference>
<accession>A0ABV9HC94</accession>
<dbReference type="Pfam" id="PF02687">
    <property type="entry name" value="FtsX"/>
    <property type="match status" value="1"/>
</dbReference>
<name>A0ABV9HC94_9MICO</name>
<feature type="domain" description="MacB-like periplasmic core" evidence="9">
    <location>
        <begin position="23"/>
        <end position="252"/>
    </location>
</feature>
<feature type="transmembrane region" description="Helical" evidence="7">
    <location>
        <begin position="378"/>
        <end position="398"/>
    </location>
</feature>
<evidence type="ECO:0000256" key="5">
    <source>
        <dbReference type="ARBA" id="ARBA00023136"/>
    </source>
</evidence>
<evidence type="ECO:0000256" key="1">
    <source>
        <dbReference type="ARBA" id="ARBA00004651"/>
    </source>
</evidence>
<sequence>MVWLRDLLSDLVIDYSGRRSRVLLLLVAVALSTGSLVTAVGVSQMAASQIDADIAASGTDLLTVEIAPAAVDDASPDVVVEEAERPGEGASAQIFLPEALERVRAIDGVRAAGLRLPMSDGIHVRRNADADESSTLGYDLGSPVDVFGATSGYLAAYHVTPEEAWMLDAVDPYDVALVGEGIAEELGIPVAAKELTGYRIYVDDHAYEVIGVVSSGPAAASGVVLPYRTALSTAGTDRDATLLVRTEPGASRPISEIVREAVLPARPDVLQVSAAIDLATLRTGVNEQLSRLAGAVGGLLLVLTVLLIANSMIVSVMARTAEIGLRRALGASSLDISVLFLADGGVIGALGGLAGSALGCAATVGIAIVNGWSAVLHPWYLVAGPVVGLLVGIVASAYPSVRAARISPAEAVRVE</sequence>
<dbReference type="RefSeq" id="WP_377133606.1">
    <property type="nucleotide sequence ID" value="NZ_JBHSFI010000003.1"/>
</dbReference>
<feature type="transmembrane region" description="Helical" evidence="7">
    <location>
        <begin position="21"/>
        <end position="42"/>
    </location>
</feature>
<dbReference type="PANTHER" id="PTHR30572:SF4">
    <property type="entry name" value="ABC TRANSPORTER PERMEASE YTRF"/>
    <property type="match status" value="1"/>
</dbReference>
<proteinExistence type="inferred from homology"/>